<evidence type="ECO:0000313" key="5">
    <source>
        <dbReference type="Proteomes" id="UP000821837"/>
    </source>
</evidence>
<evidence type="ECO:0000256" key="2">
    <source>
        <dbReference type="ARBA" id="ARBA00023242"/>
    </source>
</evidence>
<dbReference type="OMA" id="SWERQCL"/>
<reference evidence="4" key="2">
    <citation type="submission" date="2021-09" db="EMBL/GenBank/DDBJ databases">
        <authorList>
            <person name="Jia N."/>
            <person name="Wang J."/>
            <person name="Shi W."/>
            <person name="Du L."/>
            <person name="Sun Y."/>
            <person name="Zhan W."/>
            <person name="Jiang J."/>
            <person name="Wang Q."/>
            <person name="Zhang B."/>
            <person name="Ji P."/>
            <person name="Sakyi L.B."/>
            <person name="Cui X."/>
            <person name="Yuan T."/>
            <person name="Jiang B."/>
            <person name="Yang W."/>
            <person name="Lam T.T.-Y."/>
            <person name="Chang Q."/>
            <person name="Ding S."/>
            <person name="Wang X."/>
            <person name="Zhu J."/>
            <person name="Ruan X."/>
            <person name="Zhao L."/>
            <person name="Wei J."/>
            <person name="Que T."/>
            <person name="Du C."/>
            <person name="Cheng J."/>
            <person name="Dai P."/>
            <person name="Han X."/>
            <person name="Huang E."/>
            <person name="Gao Y."/>
            <person name="Liu J."/>
            <person name="Shao H."/>
            <person name="Ye R."/>
            <person name="Li L."/>
            <person name="Wei W."/>
            <person name="Wang X."/>
            <person name="Wang C."/>
            <person name="Huo Q."/>
            <person name="Li W."/>
            <person name="Guo W."/>
            <person name="Chen H."/>
            <person name="Chen S."/>
            <person name="Zhou L."/>
            <person name="Zhou L."/>
            <person name="Ni X."/>
            <person name="Tian J."/>
            <person name="Zhou Y."/>
            <person name="Sheng Y."/>
            <person name="Liu T."/>
            <person name="Pan Y."/>
            <person name="Xia L."/>
            <person name="Li J."/>
            <person name="Zhao F."/>
            <person name="Cao W."/>
        </authorList>
    </citation>
    <scope>NUCLEOTIDE SEQUENCE</scope>
    <source>
        <strain evidence="4">Rsan-2018</strain>
        <tissue evidence="4">Larvae</tissue>
    </source>
</reference>
<dbReference type="OrthoDB" id="5823474at2759"/>
<accession>A0A9D4T9Q0</accession>
<dbReference type="PANTHER" id="PTHR31624">
    <property type="entry name" value="UPF0472 PROTEIN C16ORF72"/>
    <property type="match status" value="1"/>
</dbReference>
<keyword evidence="2" id="KW-0539">Nucleus</keyword>
<dbReference type="EMBL" id="JABSTV010001245">
    <property type="protein sequence ID" value="KAH7983455.1"/>
    <property type="molecule type" value="Genomic_DNA"/>
</dbReference>
<dbReference type="InterPro" id="IPR040308">
    <property type="entry name" value="HAPR1"/>
</dbReference>
<dbReference type="PANTHER" id="PTHR31624:SF4">
    <property type="entry name" value="CHROMOSOME 16 OPEN READING FRAME 72"/>
    <property type="match status" value="1"/>
</dbReference>
<feature type="compositionally biased region" description="Basic and acidic residues" evidence="3">
    <location>
        <begin position="229"/>
        <end position="240"/>
    </location>
</feature>
<evidence type="ECO:0000256" key="1">
    <source>
        <dbReference type="ARBA" id="ARBA00004123"/>
    </source>
</evidence>
<dbReference type="VEuPathDB" id="VectorBase:RSAN_045727"/>
<organism evidence="4 5">
    <name type="scientific">Rhipicephalus sanguineus</name>
    <name type="common">Brown dog tick</name>
    <name type="synonym">Ixodes sanguineus</name>
    <dbReference type="NCBI Taxonomy" id="34632"/>
    <lineage>
        <taxon>Eukaryota</taxon>
        <taxon>Metazoa</taxon>
        <taxon>Ecdysozoa</taxon>
        <taxon>Arthropoda</taxon>
        <taxon>Chelicerata</taxon>
        <taxon>Arachnida</taxon>
        <taxon>Acari</taxon>
        <taxon>Parasitiformes</taxon>
        <taxon>Ixodida</taxon>
        <taxon>Ixodoidea</taxon>
        <taxon>Ixodidae</taxon>
        <taxon>Rhipicephalinae</taxon>
        <taxon>Rhipicephalus</taxon>
        <taxon>Rhipicephalus</taxon>
    </lineage>
</organism>
<sequence length="262" mass="29536">MGERDDEFDSRITNWERQCIEELERAPDLEGQIQNERDRSSQKLWLLFQSSATCVAQLYKDRHHEVSLWAPFQNAASSVTDLYRECLETQRRVSELDFQSGYQRCIKDILAWVRKRKRHIRREDLLSFLCGKTPHHHYHGWTSPRPRQSLEPLVAVTAPPSSMLNLAATGECSTVVGSGDPDDVNLDTFCGALAMSSALGSGRGHSGDSVSPPEFCSAASLSSFTAEEFARQFEPRKRTAPENATPEDVVMDSPTPKRPRLI</sequence>
<dbReference type="Pfam" id="PF15251">
    <property type="entry name" value="TAPR1-like"/>
    <property type="match status" value="1"/>
</dbReference>
<gene>
    <name evidence="4" type="ORF">HPB52_012143</name>
</gene>
<name>A0A9D4T9Q0_RHISA</name>
<dbReference type="AlphaFoldDB" id="A0A9D4T9Q0"/>
<comment type="subcellular location">
    <subcellularLocation>
        <location evidence="1">Nucleus</location>
    </subcellularLocation>
</comment>
<evidence type="ECO:0000256" key="3">
    <source>
        <dbReference type="SAM" id="MobiDB-lite"/>
    </source>
</evidence>
<dbReference type="Proteomes" id="UP000821837">
    <property type="component" value="Chromosome 1"/>
</dbReference>
<protein>
    <submittedName>
        <fullName evidence="4">Uncharacterized protein</fullName>
    </submittedName>
</protein>
<comment type="caution">
    <text evidence="4">The sequence shown here is derived from an EMBL/GenBank/DDBJ whole genome shotgun (WGS) entry which is preliminary data.</text>
</comment>
<proteinExistence type="predicted"/>
<keyword evidence="5" id="KW-1185">Reference proteome</keyword>
<evidence type="ECO:0000313" key="4">
    <source>
        <dbReference type="EMBL" id="KAH7983455.1"/>
    </source>
</evidence>
<dbReference type="GO" id="GO:0005634">
    <property type="term" value="C:nucleus"/>
    <property type="evidence" value="ECO:0007669"/>
    <property type="project" value="UniProtKB-SubCell"/>
</dbReference>
<feature type="region of interest" description="Disordered" evidence="3">
    <location>
        <begin position="229"/>
        <end position="262"/>
    </location>
</feature>
<dbReference type="InterPro" id="IPR029196">
    <property type="entry name" value="HAPSTR1-like"/>
</dbReference>
<reference evidence="4" key="1">
    <citation type="journal article" date="2020" name="Cell">
        <title>Large-Scale Comparative Analyses of Tick Genomes Elucidate Their Genetic Diversity and Vector Capacities.</title>
        <authorList>
            <consortium name="Tick Genome and Microbiome Consortium (TIGMIC)"/>
            <person name="Jia N."/>
            <person name="Wang J."/>
            <person name="Shi W."/>
            <person name="Du L."/>
            <person name="Sun Y."/>
            <person name="Zhan W."/>
            <person name="Jiang J.F."/>
            <person name="Wang Q."/>
            <person name="Zhang B."/>
            <person name="Ji P."/>
            <person name="Bell-Sakyi L."/>
            <person name="Cui X.M."/>
            <person name="Yuan T.T."/>
            <person name="Jiang B.G."/>
            <person name="Yang W.F."/>
            <person name="Lam T.T."/>
            <person name="Chang Q.C."/>
            <person name="Ding S.J."/>
            <person name="Wang X.J."/>
            <person name="Zhu J.G."/>
            <person name="Ruan X.D."/>
            <person name="Zhao L."/>
            <person name="Wei J.T."/>
            <person name="Ye R.Z."/>
            <person name="Que T.C."/>
            <person name="Du C.H."/>
            <person name="Zhou Y.H."/>
            <person name="Cheng J.X."/>
            <person name="Dai P.F."/>
            <person name="Guo W.B."/>
            <person name="Han X.H."/>
            <person name="Huang E.J."/>
            <person name="Li L.F."/>
            <person name="Wei W."/>
            <person name="Gao Y.C."/>
            <person name="Liu J.Z."/>
            <person name="Shao H.Z."/>
            <person name="Wang X."/>
            <person name="Wang C.C."/>
            <person name="Yang T.C."/>
            <person name="Huo Q.B."/>
            <person name="Li W."/>
            <person name="Chen H.Y."/>
            <person name="Chen S.E."/>
            <person name="Zhou L.G."/>
            <person name="Ni X.B."/>
            <person name="Tian J.H."/>
            <person name="Sheng Y."/>
            <person name="Liu T."/>
            <person name="Pan Y.S."/>
            <person name="Xia L.Y."/>
            <person name="Li J."/>
            <person name="Zhao F."/>
            <person name="Cao W.C."/>
        </authorList>
    </citation>
    <scope>NUCLEOTIDE SEQUENCE</scope>
    <source>
        <strain evidence="4">Rsan-2018</strain>
    </source>
</reference>